<dbReference type="InterPro" id="IPR048280">
    <property type="entry name" value="COX6B-like"/>
</dbReference>
<reference evidence="7" key="1">
    <citation type="journal article" date="2020" name="Fungal Divers.">
        <title>Resolving the Mortierellaceae phylogeny through synthesis of multi-gene phylogenetics and phylogenomics.</title>
        <authorList>
            <person name="Vandepol N."/>
            <person name="Liber J."/>
            <person name="Desiro A."/>
            <person name="Na H."/>
            <person name="Kennedy M."/>
            <person name="Barry K."/>
            <person name="Grigoriev I.V."/>
            <person name="Miller A.N."/>
            <person name="O'Donnell K."/>
            <person name="Stajich J.E."/>
            <person name="Bonito G."/>
        </authorList>
    </citation>
    <scope>NUCLEOTIDE SEQUENCE</scope>
    <source>
        <strain evidence="7">KOD1015</strain>
    </source>
</reference>
<dbReference type="GO" id="GO:0005739">
    <property type="term" value="C:mitochondrion"/>
    <property type="evidence" value="ECO:0007669"/>
    <property type="project" value="UniProtKB-SubCell"/>
</dbReference>
<dbReference type="CDD" id="cd00926">
    <property type="entry name" value="Cyt_c_Oxidase_VIb"/>
    <property type="match status" value="1"/>
</dbReference>
<keyword evidence="3 5" id="KW-0496">Mitochondrion</keyword>
<dbReference type="Pfam" id="PF02297">
    <property type="entry name" value="COX6B"/>
    <property type="match status" value="1"/>
</dbReference>
<evidence type="ECO:0000256" key="3">
    <source>
        <dbReference type="ARBA" id="ARBA00023128"/>
    </source>
</evidence>
<dbReference type="Gene3D" id="1.10.10.140">
    <property type="entry name" value="Cytochrome c oxidase, subunit VIb"/>
    <property type="match status" value="1"/>
</dbReference>
<evidence type="ECO:0000256" key="4">
    <source>
        <dbReference type="ARBA" id="ARBA00023157"/>
    </source>
</evidence>
<keyword evidence="8" id="KW-1185">Reference proteome</keyword>
<accession>A0A9P6FT90</accession>
<dbReference type="Proteomes" id="UP000780801">
    <property type="component" value="Unassembled WGS sequence"/>
</dbReference>
<protein>
    <recommendedName>
        <fullName evidence="5">Cytochrome c oxidase subunit</fullName>
    </recommendedName>
</protein>
<evidence type="ECO:0000313" key="8">
    <source>
        <dbReference type="Proteomes" id="UP000780801"/>
    </source>
</evidence>
<dbReference type="FunFam" id="1.10.10.140:FF:000001">
    <property type="entry name" value="Cytochrome c oxidase subunit 6B1"/>
    <property type="match status" value="1"/>
</dbReference>
<proteinExistence type="inferred from homology"/>
<comment type="function">
    <text evidence="5">Component of the cytochrome c oxidase, the last enzyme in the mitochondrial electron transport chain which drives oxidative phosphorylation.</text>
</comment>
<dbReference type="InterPro" id="IPR003213">
    <property type="entry name" value="Cyt_c_oxidase_su6B"/>
</dbReference>
<dbReference type="EMBL" id="JAABOA010001853">
    <property type="protein sequence ID" value="KAF9580786.1"/>
    <property type="molecule type" value="Genomic_DNA"/>
</dbReference>
<dbReference type="SUPFAM" id="SSF47694">
    <property type="entry name" value="Cytochrome c oxidase subunit h"/>
    <property type="match status" value="1"/>
</dbReference>
<gene>
    <name evidence="7" type="primary">COX12_1</name>
    <name evidence="7" type="ORF">BGW38_002428</name>
</gene>
<evidence type="ECO:0000256" key="2">
    <source>
        <dbReference type="ARBA" id="ARBA00006425"/>
    </source>
</evidence>
<comment type="similarity">
    <text evidence="2">Belongs to the cytochrome c oxidase subunit 6B family.</text>
</comment>
<organism evidence="7 8">
    <name type="scientific">Lunasporangiospora selenospora</name>
    <dbReference type="NCBI Taxonomy" id="979761"/>
    <lineage>
        <taxon>Eukaryota</taxon>
        <taxon>Fungi</taxon>
        <taxon>Fungi incertae sedis</taxon>
        <taxon>Mucoromycota</taxon>
        <taxon>Mortierellomycotina</taxon>
        <taxon>Mortierellomycetes</taxon>
        <taxon>Mortierellales</taxon>
        <taxon>Mortierellaceae</taxon>
        <taxon>Lunasporangiospora</taxon>
    </lineage>
</organism>
<evidence type="ECO:0000256" key="1">
    <source>
        <dbReference type="ARBA" id="ARBA00004173"/>
    </source>
</evidence>
<dbReference type="PROSITE" id="PS51808">
    <property type="entry name" value="CHCH"/>
    <property type="match status" value="1"/>
</dbReference>
<evidence type="ECO:0000313" key="7">
    <source>
        <dbReference type="EMBL" id="KAF9580786.1"/>
    </source>
</evidence>
<comment type="caution">
    <text evidence="7">The sequence shown here is derived from an EMBL/GenBank/DDBJ whole genome shotgun (WGS) entry which is preliminary data.</text>
</comment>
<keyword evidence="4 6" id="KW-1015">Disulfide bond</keyword>
<evidence type="ECO:0000256" key="5">
    <source>
        <dbReference type="PIRNR" id="PIRNR000278"/>
    </source>
</evidence>
<dbReference type="GO" id="GO:0045277">
    <property type="term" value="C:respiratory chain complex IV"/>
    <property type="evidence" value="ECO:0007669"/>
    <property type="project" value="InterPro"/>
</dbReference>
<comment type="subcellular location">
    <subcellularLocation>
        <location evidence="1">Mitochondrion</location>
    </subcellularLocation>
</comment>
<sequence length="80" mass="9519">MPEIKIETAPFDARFPNSNQSKHCWQSYVDYHKCVNARGEEFKPCGEFKKMYNSLCPTSWITKWEEEREEGKLPFKVTIK</sequence>
<dbReference type="PANTHER" id="PTHR46281:SF8">
    <property type="entry name" value="CYTOCHROME C OXIDASE SUBUNIT 12, MITOCHONDRIAL"/>
    <property type="match status" value="1"/>
</dbReference>
<dbReference type="OrthoDB" id="1107506at2759"/>
<dbReference type="AlphaFoldDB" id="A0A9P6FT90"/>
<feature type="disulfide bond" evidence="6">
    <location>
        <begin position="34"/>
        <end position="45"/>
    </location>
</feature>
<dbReference type="PANTHER" id="PTHR46281">
    <property type="entry name" value="CYTOCHROME C OXIDASE SUBUNIT 6B"/>
    <property type="match status" value="1"/>
</dbReference>
<dbReference type="PIRSF" id="PIRSF000278">
    <property type="entry name" value="Cyt_c_oxidase_6B"/>
    <property type="match status" value="1"/>
</dbReference>
<name>A0A9P6FT90_9FUNG</name>
<dbReference type="InterPro" id="IPR036549">
    <property type="entry name" value="CX6/COA6-like_sf"/>
</dbReference>
<feature type="disulfide bond" evidence="6">
    <location>
        <begin position="24"/>
        <end position="56"/>
    </location>
</feature>
<evidence type="ECO:0000256" key="6">
    <source>
        <dbReference type="PIRSR" id="PIRSR000278-1"/>
    </source>
</evidence>